<proteinExistence type="predicted"/>
<dbReference type="Pfam" id="PF14417">
    <property type="entry name" value="MEDS"/>
    <property type="match status" value="1"/>
</dbReference>
<gene>
    <name evidence="2" type="ORF">RM445_11910</name>
</gene>
<protein>
    <submittedName>
        <fullName evidence="2">MEDS domain-containing protein</fullName>
    </submittedName>
</protein>
<dbReference type="RefSeq" id="WP_311556246.1">
    <property type="nucleotide sequence ID" value="NZ_JAVREJ010000006.1"/>
</dbReference>
<dbReference type="Pfam" id="PF13466">
    <property type="entry name" value="STAS_2"/>
    <property type="match status" value="1"/>
</dbReference>
<accession>A0ABU2NC76</accession>
<dbReference type="InterPro" id="IPR002645">
    <property type="entry name" value="STAS_dom"/>
</dbReference>
<keyword evidence="3" id="KW-1185">Reference proteome</keyword>
<name>A0ABU2NC76_9PSEU</name>
<dbReference type="PROSITE" id="PS50801">
    <property type="entry name" value="STAS"/>
    <property type="match status" value="1"/>
</dbReference>
<dbReference type="EMBL" id="JAVREJ010000006">
    <property type="protein sequence ID" value="MDT0350229.1"/>
    <property type="molecule type" value="Genomic_DNA"/>
</dbReference>
<dbReference type="InterPro" id="IPR036513">
    <property type="entry name" value="STAS_dom_sf"/>
</dbReference>
<dbReference type="InterPro" id="IPR025847">
    <property type="entry name" value="MEDS_domain"/>
</dbReference>
<evidence type="ECO:0000313" key="2">
    <source>
        <dbReference type="EMBL" id="MDT0350229.1"/>
    </source>
</evidence>
<evidence type="ECO:0000313" key="3">
    <source>
        <dbReference type="Proteomes" id="UP001183202"/>
    </source>
</evidence>
<comment type="caution">
    <text evidence="2">The sequence shown here is derived from an EMBL/GenBank/DDBJ whole genome shotgun (WGS) entry which is preliminary data.</text>
</comment>
<dbReference type="InterPro" id="IPR058548">
    <property type="entry name" value="MlaB-like_STAS"/>
</dbReference>
<dbReference type="SUPFAM" id="SSF52091">
    <property type="entry name" value="SpoIIaa-like"/>
    <property type="match status" value="1"/>
</dbReference>
<reference evidence="3" key="1">
    <citation type="submission" date="2023-07" db="EMBL/GenBank/DDBJ databases">
        <title>30 novel species of actinomycetes from the DSMZ collection.</title>
        <authorList>
            <person name="Nouioui I."/>
        </authorList>
    </citation>
    <scope>NUCLEOTIDE SEQUENCE [LARGE SCALE GENOMIC DNA]</scope>
    <source>
        <strain evidence="3">DSM 45834</strain>
    </source>
</reference>
<feature type="domain" description="STAS" evidence="1">
    <location>
        <begin position="177"/>
        <end position="269"/>
    </location>
</feature>
<organism evidence="2 3">
    <name type="scientific">Pseudonocardia charpentierae</name>
    <dbReference type="NCBI Taxonomy" id="3075545"/>
    <lineage>
        <taxon>Bacteria</taxon>
        <taxon>Bacillati</taxon>
        <taxon>Actinomycetota</taxon>
        <taxon>Actinomycetes</taxon>
        <taxon>Pseudonocardiales</taxon>
        <taxon>Pseudonocardiaceae</taxon>
        <taxon>Pseudonocardia</taxon>
    </lineage>
</organism>
<dbReference type="Proteomes" id="UP001183202">
    <property type="component" value="Unassembled WGS sequence"/>
</dbReference>
<dbReference type="Gene3D" id="3.30.750.24">
    <property type="entry name" value="STAS domain"/>
    <property type="match status" value="1"/>
</dbReference>
<dbReference type="CDD" id="cd07043">
    <property type="entry name" value="STAS_anti-anti-sigma_factors"/>
    <property type="match status" value="1"/>
</dbReference>
<sequence>MHRLLVPASSWRDCSAVAAWIAEAVGRGEKVLYKHAPSEDAATMLARSLPTVGVDPAVLASGQVQLADAAELHIETGGLHEALCALHEQQLDQANRGGFTGLAMTGDAAAMHSITRDEGELARYERALERLAADAGVRSLCRYALHEHPGLLDDMLAVHYRDVTDDVWSAGVVDQRLRIRGELDFSNAVRLTSVMHAAFRAGVRIVDVSELLFCDVAGVRTLVAAADALPPETMPLTLTGVNGVLATMLELAGGLDPAVLQVTERDPDA</sequence>
<evidence type="ECO:0000259" key="1">
    <source>
        <dbReference type="PROSITE" id="PS50801"/>
    </source>
</evidence>